<dbReference type="InterPro" id="IPR018643">
    <property type="entry name" value="DUF2069_membrane"/>
</dbReference>
<protein>
    <submittedName>
        <fullName evidence="2">Uncharacterized membrane protein</fullName>
    </submittedName>
</protein>
<reference evidence="2 3" key="1">
    <citation type="submission" date="2016-10" db="EMBL/GenBank/DDBJ databases">
        <authorList>
            <person name="de Groot N.N."/>
        </authorList>
    </citation>
    <scope>NUCLEOTIDE SEQUENCE [LARGE SCALE GENOMIC DNA]</scope>
    <source>
        <strain evidence="2 3">DSM 15123</strain>
    </source>
</reference>
<evidence type="ECO:0000313" key="2">
    <source>
        <dbReference type="EMBL" id="SEN81010.1"/>
    </source>
</evidence>
<feature type="transmembrane region" description="Helical" evidence="1">
    <location>
        <begin position="131"/>
        <end position="152"/>
    </location>
</feature>
<keyword evidence="1" id="KW-1133">Transmembrane helix</keyword>
<gene>
    <name evidence="2" type="ORF">SAMN02745977_02080</name>
</gene>
<feature type="transmembrane region" description="Helical" evidence="1">
    <location>
        <begin position="53"/>
        <end position="74"/>
    </location>
</feature>
<dbReference type="Pfam" id="PF09842">
    <property type="entry name" value="DUF2069"/>
    <property type="match status" value="1"/>
</dbReference>
<evidence type="ECO:0000256" key="1">
    <source>
        <dbReference type="SAM" id="Phobius"/>
    </source>
</evidence>
<keyword evidence="1" id="KW-0812">Transmembrane</keyword>
<accession>A0A1H8JJU3</accession>
<proteinExistence type="predicted"/>
<evidence type="ECO:0000313" key="3">
    <source>
        <dbReference type="Proteomes" id="UP000199531"/>
    </source>
</evidence>
<sequence>MPSLCDDATAFVVALAAFFCRWQPHASPITMTEFNDLSLQPIPPTPAIRRTRIAAVALLLALVVLLVAWELWLAPVRPGGSWLALKALPLCLPLAGLLKNRMYTYRWLSLMVWIYFCEGAVRAWSDRAPSSYYALLEAILCVALFVACAMHIRLRFKAARQFFAATLAQAEADAGTQVASAGTSATTPAASQQA</sequence>
<dbReference type="EMBL" id="FOCW01000007">
    <property type="protein sequence ID" value="SEN81010.1"/>
    <property type="molecule type" value="Genomic_DNA"/>
</dbReference>
<organism evidence="2 3">
    <name type="scientific">Brachymonas denitrificans DSM 15123</name>
    <dbReference type="NCBI Taxonomy" id="1121117"/>
    <lineage>
        <taxon>Bacteria</taxon>
        <taxon>Pseudomonadati</taxon>
        <taxon>Pseudomonadota</taxon>
        <taxon>Betaproteobacteria</taxon>
        <taxon>Burkholderiales</taxon>
        <taxon>Comamonadaceae</taxon>
        <taxon>Brachymonas</taxon>
    </lineage>
</organism>
<dbReference type="STRING" id="1121117.SAMN02745977_02080"/>
<feature type="transmembrane region" description="Helical" evidence="1">
    <location>
        <begin position="105"/>
        <end position="125"/>
    </location>
</feature>
<dbReference type="Proteomes" id="UP000199531">
    <property type="component" value="Unassembled WGS sequence"/>
</dbReference>
<dbReference type="AlphaFoldDB" id="A0A1H8JJU3"/>
<keyword evidence="3" id="KW-1185">Reference proteome</keyword>
<keyword evidence="1" id="KW-0472">Membrane</keyword>
<name>A0A1H8JJU3_9BURK</name>